<dbReference type="GO" id="GO:0003700">
    <property type="term" value="F:DNA-binding transcription factor activity"/>
    <property type="evidence" value="ECO:0007669"/>
    <property type="project" value="InterPro"/>
</dbReference>
<dbReference type="Gene3D" id="3.40.190.290">
    <property type="match status" value="1"/>
</dbReference>
<sequence length="311" mass="35162">MTKKELILIKTIVEEKTISGAAKKLYIAQPSLSQSLKKIEESLGTSLFNRTPSGLSMTYAGECYYKTACQILKLYDDLESEVSDINNLKTGRIRLGITNHLGTLMLHKVLPVLLNKAPGLEIQITEEGSTVLERELLEGRLDVVLDHAPGYYENPCIDYSRIKRDPFVIAMNRDDPAGKEAQVREGYPFPVLDVKMLKDHKFILLHKEQRIRQVSDKILENAGIYQPDIRIEVKSFGTAQLLAAKGLGATFIPKQYIPVFNTEDVDLSYYSIDEKYGGYWDVSITTLKNLIKSNAEKLLIKITKEEIGKEY</sequence>
<keyword evidence="2" id="KW-0805">Transcription regulation</keyword>
<dbReference type="SUPFAM" id="SSF46785">
    <property type="entry name" value="Winged helix' DNA-binding domain"/>
    <property type="match status" value="1"/>
</dbReference>
<name>A0A9D2KPP1_9FIRM</name>
<dbReference type="Gene3D" id="1.10.10.10">
    <property type="entry name" value="Winged helix-like DNA-binding domain superfamily/Winged helix DNA-binding domain"/>
    <property type="match status" value="1"/>
</dbReference>
<accession>A0A9D2KPP1</accession>
<dbReference type="Pfam" id="PF03466">
    <property type="entry name" value="LysR_substrate"/>
    <property type="match status" value="1"/>
</dbReference>
<evidence type="ECO:0000256" key="1">
    <source>
        <dbReference type="ARBA" id="ARBA00009437"/>
    </source>
</evidence>
<dbReference type="Proteomes" id="UP000823900">
    <property type="component" value="Unassembled WGS sequence"/>
</dbReference>
<keyword evidence="3" id="KW-0238">DNA-binding</keyword>
<evidence type="ECO:0000256" key="3">
    <source>
        <dbReference type="ARBA" id="ARBA00023125"/>
    </source>
</evidence>
<evidence type="ECO:0000259" key="5">
    <source>
        <dbReference type="PROSITE" id="PS50931"/>
    </source>
</evidence>
<dbReference type="PANTHER" id="PTHR30419">
    <property type="entry name" value="HTH-TYPE TRANSCRIPTIONAL REGULATOR YBHD"/>
    <property type="match status" value="1"/>
</dbReference>
<keyword evidence="4" id="KW-0804">Transcription</keyword>
<organism evidence="6 7">
    <name type="scientific">Candidatus Lachnoclostridium stercoravium</name>
    <dbReference type="NCBI Taxonomy" id="2838633"/>
    <lineage>
        <taxon>Bacteria</taxon>
        <taxon>Bacillati</taxon>
        <taxon>Bacillota</taxon>
        <taxon>Clostridia</taxon>
        <taxon>Lachnospirales</taxon>
        <taxon>Lachnospiraceae</taxon>
    </lineage>
</organism>
<comment type="caution">
    <text evidence="6">The sequence shown here is derived from an EMBL/GenBank/DDBJ whole genome shotgun (WGS) entry which is preliminary data.</text>
</comment>
<dbReference type="EMBL" id="DWZA01000057">
    <property type="protein sequence ID" value="HJA71231.1"/>
    <property type="molecule type" value="Genomic_DNA"/>
</dbReference>
<dbReference type="PRINTS" id="PR00039">
    <property type="entry name" value="HTHLYSR"/>
</dbReference>
<evidence type="ECO:0000313" key="6">
    <source>
        <dbReference type="EMBL" id="HJA71231.1"/>
    </source>
</evidence>
<dbReference type="SUPFAM" id="SSF53850">
    <property type="entry name" value="Periplasmic binding protein-like II"/>
    <property type="match status" value="1"/>
</dbReference>
<proteinExistence type="inferred from homology"/>
<dbReference type="InterPro" id="IPR000847">
    <property type="entry name" value="LysR_HTH_N"/>
</dbReference>
<comment type="similarity">
    <text evidence="1">Belongs to the LysR transcriptional regulatory family.</text>
</comment>
<gene>
    <name evidence="6" type="ORF">IAA07_06560</name>
</gene>
<evidence type="ECO:0000313" key="7">
    <source>
        <dbReference type="Proteomes" id="UP000823900"/>
    </source>
</evidence>
<dbReference type="AlphaFoldDB" id="A0A9D2KPP1"/>
<evidence type="ECO:0000256" key="4">
    <source>
        <dbReference type="ARBA" id="ARBA00023163"/>
    </source>
</evidence>
<dbReference type="InterPro" id="IPR036390">
    <property type="entry name" value="WH_DNA-bd_sf"/>
</dbReference>
<reference evidence="6" key="1">
    <citation type="journal article" date="2021" name="PeerJ">
        <title>Extensive microbial diversity within the chicken gut microbiome revealed by metagenomics and culture.</title>
        <authorList>
            <person name="Gilroy R."/>
            <person name="Ravi A."/>
            <person name="Getino M."/>
            <person name="Pursley I."/>
            <person name="Horton D.L."/>
            <person name="Alikhan N.F."/>
            <person name="Baker D."/>
            <person name="Gharbi K."/>
            <person name="Hall N."/>
            <person name="Watson M."/>
            <person name="Adriaenssens E.M."/>
            <person name="Foster-Nyarko E."/>
            <person name="Jarju S."/>
            <person name="Secka A."/>
            <person name="Antonio M."/>
            <person name="Oren A."/>
            <person name="Chaudhuri R.R."/>
            <person name="La Ragione R."/>
            <person name="Hildebrand F."/>
            <person name="Pallen M.J."/>
        </authorList>
    </citation>
    <scope>NUCLEOTIDE SEQUENCE</scope>
    <source>
        <strain evidence="6">CHK178-16964</strain>
    </source>
</reference>
<protein>
    <submittedName>
        <fullName evidence="6">LysR family transcriptional regulator</fullName>
    </submittedName>
</protein>
<dbReference type="Pfam" id="PF00126">
    <property type="entry name" value="HTH_1"/>
    <property type="match status" value="1"/>
</dbReference>
<reference evidence="6" key="2">
    <citation type="submission" date="2021-04" db="EMBL/GenBank/DDBJ databases">
        <authorList>
            <person name="Gilroy R."/>
        </authorList>
    </citation>
    <scope>NUCLEOTIDE SEQUENCE</scope>
    <source>
        <strain evidence="6">CHK178-16964</strain>
    </source>
</reference>
<dbReference type="InterPro" id="IPR005119">
    <property type="entry name" value="LysR_subst-bd"/>
</dbReference>
<evidence type="ECO:0000256" key="2">
    <source>
        <dbReference type="ARBA" id="ARBA00023015"/>
    </source>
</evidence>
<dbReference type="InterPro" id="IPR050950">
    <property type="entry name" value="HTH-type_LysR_regulators"/>
</dbReference>
<dbReference type="GO" id="GO:0005829">
    <property type="term" value="C:cytosol"/>
    <property type="evidence" value="ECO:0007669"/>
    <property type="project" value="TreeGrafter"/>
</dbReference>
<dbReference type="PROSITE" id="PS50931">
    <property type="entry name" value="HTH_LYSR"/>
    <property type="match status" value="1"/>
</dbReference>
<dbReference type="CDD" id="cd05466">
    <property type="entry name" value="PBP2_LTTR_substrate"/>
    <property type="match status" value="1"/>
</dbReference>
<dbReference type="InterPro" id="IPR036388">
    <property type="entry name" value="WH-like_DNA-bd_sf"/>
</dbReference>
<feature type="domain" description="HTH lysR-type" evidence="5">
    <location>
        <begin position="1"/>
        <end position="58"/>
    </location>
</feature>
<dbReference type="GO" id="GO:0003677">
    <property type="term" value="F:DNA binding"/>
    <property type="evidence" value="ECO:0007669"/>
    <property type="project" value="UniProtKB-KW"/>
</dbReference>